<keyword evidence="2 7" id="KW-0255">Endonuclease</keyword>
<dbReference type="PANTHER" id="PTHR12302">
    <property type="entry name" value="EBNA2 BINDING PROTEIN P100"/>
    <property type="match status" value="1"/>
</dbReference>
<dbReference type="eggNOG" id="COG1525">
    <property type="taxonomic scope" value="Bacteria"/>
</dbReference>
<feature type="compositionally biased region" description="Polar residues" evidence="4">
    <location>
        <begin position="317"/>
        <end position="326"/>
    </location>
</feature>
<dbReference type="InterPro" id="IPR016071">
    <property type="entry name" value="Staphylococal_nuclease_OB-fold"/>
</dbReference>
<dbReference type="EC" id="3.1.-.-" evidence="7"/>
<dbReference type="SMART" id="SM00894">
    <property type="entry name" value="Excalibur"/>
    <property type="match status" value="1"/>
</dbReference>
<keyword evidence="5" id="KW-0472">Membrane</keyword>
<keyword evidence="3 7" id="KW-0378">Hydrolase</keyword>
<dbReference type="InterPro" id="IPR035437">
    <property type="entry name" value="SNase_OB-fold_sf"/>
</dbReference>
<keyword evidence="5" id="KW-0812">Transmembrane</keyword>
<dbReference type="Proteomes" id="UP000011919">
    <property type="component" value="Unassembled WGS sequence"/>
</dbReference>
<dbReference type="SMART" id="SM00318">
    <property type="entry name" value="SNc"/>
    <property type="match status" value="1"/>
</dbReference>
<evidence type="ECO:0000313" key="8">
    <source>
        <dbReference type="Proteomes" id="UP000011919"/>
    </source>
</evidence>
<evidence type="ECO:0000313" key="7">
    <source>
        <dbReference type="EMBL" id="EMR06947.1"/>
    </source>
</evidence>
<dbReference type="Gene3D" id="2.40.50.90">
    <property type="match status" value="1"/>
</dbReference>
<feature type="compositionally biased region" description="Basic and acidic residues" evidence="4">
    <location>
        <begin position="351"/>
        <end position="362"/>
    </location>
</feature>
<dbReference type="GO" id="GO:0004519">
    <property type="term" value="F:endonuclease activity"/>
    <property type="evidence" value="ECO:0007669"/>
    <property type="project" value="UniProtKB-KW"/>
</dbReference>
<evidence type="ECO:0000256" key="4">
    <source>
        <dbReference type="SAM" id="MobiDB-lite"/>
    </source>
</evidence>
<accession>M7NI67</accession>
<keyword evidence="1" id="KW-0540">Nuclease</keyword>
<dbReference type="SUPFAM" id="SSF50199">
    <property type="entry name" value="Staphylococcal nuclease"/>
    <property type="match status" value="1"/>
</dbReference>
<dbReference type="STRING" id="1235279.C772_01083"/>
<dbReference type="GO" id="GO:0016787">
    <property type="term" value="F:hydrolase activity"/>
    <property type="evidence" value="ECO:0007669"/>
    <property type="project" value="UniProtKB-KW"/>
</dbReference>
<dbReference type="RefSeq" id="WP_008298028.1">
    <property type="nucleotide sequence ID" value="NZ_AOFT01000004.1"/>
</dbReference>
<sequence>MAGCLSVIVIILMLYVLIKFPLAVIGLAIAGWGFYEWTVNRKLKAKTKAAPAILIVGLALALTGCVGTDTDEEAVEEVTEKVQTEESSEPEKETEETAPATNETPKKTTEDKPEEQADTEEKQPAKKPTETGGTTAHIPVELVKTIDGDTIKVRYNGQEENVRYLLIDTPETSHPRLGKQPFGEQAKERNRELVNSGELSIEFDIGDRTDKYGRLLAYVYVNGKSVQETLLREGLARVGYVYPPSTRHLTPFEAAESEAKAKKIGIWSIEDYATDSGFDTEASGQQSSAASAPASTSGAASGGGGTSGGTTYDGDPNAQSGTTTEWFKNCTELRTKYPDGVPAGHPAYQSKMDRDKDNYACE</sequence>
<dbReference type="PANTHER" id="PTHR12302:SF3">
    <property type="entry name" value="SERINE_THREONINE-PROTEIN KINASE 31"/>
    <property type="match status" value="1"/>
</dbReference>
<evidence type="ECO:0000259" key="6">
    <source>
        <dbReference type="PROSITE" id="PS50830"/>
    </source>
</evidence>
<comment type="caution">
    <text evidence="7">The sequence shown here is derived from an EMBL/GenBank/DDBJ whole genome shotgun (WGS) entry which is preliminary data.</text>
</comment>
<proteinExistence type="predicted"/>
<dbReference type="InterPro" id="IPR002071">
    <property type="entry name" value="Thermonucl_AS"/>
</dbReference>
<feature type="region of interest" description="Disordered" evidence="4">
    <location>
        <begin position="71"/>
        <end position="140"/>
    </location>
</feature>
<gene>
    <name evidence="7" type="primary">yokF_1</name>
    <name evidence="7" type="ORF">C772_01083</name>
</gene>
<reference evidence="7 8" key="1">
    <citation type="journal article" date="2013" name="Genome Announc.">
        <title>Draft Genome Sequence of Bhargavaea cecembensis Strain DSE10T, Isolated from a Deep-Sea Sediment Sample Collected at a Depth of 5,904 m from the Chagos-Laccadive Ridge System in the Indian Ocean.</title>
        <authorList>
            <person name="Shivaji S."/>
            <person name="Ara S."/>
            <person name="Begum Z."/>
            <person name="Ruth M."/>
            <person name="Singh A."/>
            <person name="Kumar Pinnaka A."/>
        </authorList>
    </citation>
    <scope>NUCLEOTIDE SEQUENCE [LARGE SCALE GENOMIC DNA]</scope>
    <source>
        <strain evidence="7 8">DSE10</strain>
    </source>
</reference>
<dbReference type="Pfam" id="PF00565">
    <property type="entry name" value="SNase"/>
    <property type="match status" value="1"/>
</dbReference>
<dbReference type="CDD" id="cd00175">
    <property type="entry name" value="SNc"/>
    <property type="match status" value="1"/>
</dbReference>
<keyword evidence="5" id="KW-1133">Transmembrane helix</keyword>
<evidence type="ECO:0000256" key="5">
    <source>
        <dbReference type="SAM" id="Phobius"/>
    </source>
</evidence>
<organism evidence="7 8">
    <name type="scientific">Bhargavaea cecembensis DSE10</name>
    <dbReference type="NCBI Taxonomy" id="1235279"/>
    <lineage>
        <taxon>Bacteria</taxon>
        <taxon>Bacillati</taxon>
        <taxon>Bacillota</taxon>
        <taxon>Bacilli</taxon>
        <taxon>Bacillales</taxon>
        <taxon>Caryophanaceae</taxon>
        <taxon>Bhargavaea</taxon>
    </lineage>
</organism>
<dbReference type="Pfam" id="PF05901">
    <property type="entry name" value="Excalibur"/>
    <property type="match status" value="1"/>
</dbReference>
<evidence type="ECO:0000256" key="2">
    <source>
        <dbReference type="ARBA" id="ARBA00022759"/>
    </source>
</evidence>
<name>M7NI67_9BACL</name>
<feature type="compositionally biased region" description="Acidic residues" evidence="4">
    <location>
        <begin position="86"/>
        <end position="96"/>
    </location>
</feature>
<feature type="compositionally biased region" description="Low complexity" evidence="4">
    <location>
        <begin position="282"/>
        <end position="299"/>
    </location>
</feature>
<dbReference type="PATRIC" id="fig|1235279.3.peg.1082"/>
<dbReference type="AlphaFoldDB" id="M7NI67"/>
<keyword evidence="8" id="KW-1185">Reference proteome</keyword>
<feature type="compositionally biased region" description="Basic and acidic residues" evidence="4">
    <location>
        <begin position="104"/>
        <end position="129"/>
    </location>
</feature>
<dbReference type="GO" id="GO:0003676">
    <property type="term" value="F:nucleic acid binding"/>
    <property type="evidence" value="ECO:0007669"/>
    <property type="project" value="InterPro"/>
</dbReference>
<feature type="domain" description="TNase-like" evidence="6">
    <location>
        <begin position="136"/>
        <end position="269"/>
    </location>
</feature>
<evidence type="ECO:0000256" key="3">
    <source>
        <dbReference type="ARBA" id="ARBA00022801"/>
    </source>
</evidence>
<feature type="region of interest" description="Disordered" evidence="4">
    <location>
        <begin position="277"/>
        <end position="362"/>
    </location>
</feature>
<feature type="transmembrane region" description="Helical" evidence="5">
    <location>
        <begin position="6"/>
        <end position="35"/>
    </location>
</feature>
<protein>
    <submittedName>
        <fullName evidence="7">SPBc2 prophage-derived endonuclease yokF</fullName>
        <ecNumber evidence="7">3.1.-.-</ecNumber>
    </submittedName>
</protein>
<evidence type="ECO:0000256" key="1">
    <source>
        <dbReference type="ARBA" id="ARBA00022722"/>
    </source>
</evidence>
<dbReference type="PROSITE" id="PS01284">
    <property type="entry name" value="TNASE_2"/>
    <property type="match status" value="1"/>
</dbReference>
<dbReference type="InterPro" id="IPR008613">
    <property type="entry name" value="Excalibur_Ca-bd_domain"/>
</dbReference>
<dbReference type="PROSITE" id="PS50830">
    <property type="entry name" value="TNASE_3"/>
    <property type="match status" value="1"/>
</dbReference>
<dbReference type="EMBL" id="AOFT01000004">
    <property type="protein sequence ID" value="EMR06947.1"/>
    <property type="molecule type" value="Genomic_DNA"/>
</dbReference>